<dbReference type="Proteomes" id="UP000220102">
    <property type="component" value="Unassembled WGS sequence"/>
</dbReference>
<reference evidence="2 3" key="1">
    <citation type="submission" date="2017-10" db="EMBL/GenBank/DDBJ databases">
        <title>Draft genome of Longibacter Salinarum.</title>
        <authorList>
            <person name="Goh K.M."/>
            <person name="Shamsir M.S."/>
            <person name="Lim S.W."/>
        </authorList>
    </citation>
    <scope>NUCLEOTIDE SEQUENCE [LARGE SCALE GENOMIC DNA]</scope>
    <source>
        <strain evidence="2 3">KCTC 52045</strain>
    </source>
</reference>
<organism evidence="2 3">
    <name type="scientific">Longibacter salinarum</name>
    <dbReference type="NCBI Taxonomy" id="1850348"/>
    <lineage>
        <taxon>Bacteria</taxon>
        <taxon>Pseudomonadati</taxon>
        <taxon>Rhodothermota</taxon>
        <taxon>Rhodothermia</taxon>
        <taxon>Rhodothermales</taxon>
        <taxon>Salisaetaceae</taxon>
        <taxon>Longibacter</taxon>
    </lineage>
</organism>
<protein>
    <recommendedName>
        <fullName evidence="4">Soluble ligand binding domain-containing protein</fullName>
    </recommendedName>
</protein>
<keyword evidence="1" id="KW-0812">Transmembrane</keyword>
<feature type="transmembrane region" description="Helical" evidence="1">
    <location>
        <begin position="148"/>
        <end position="168"/>
    </location>
</feature>
<keyword evidence="1" id="KW-0472">Membrane</keyword>
<evidence type="ECO:0000313" key="3">
    <source>
        <dbReference type="Proteomes" id="UP000220102"/>
    </source>
</evidence>
<name>A0A2A8CVP9_9BACT</name>
<accession>A0A2A8CVP9</accession>
<dbReference type="RefSeq" id="WP_098076240.1">
    <property type="nucleotide sequence ID" value="NZ_PDEQ01000006.1"/>
</dbReference>
<evidence type="ECO:0008006" key="4">
    <source>
        <dbReference type="Google" id="ProtNLM"/>
    </source>
</evidence>
<evidence type="ECO:0000256" key="1">
    <source>
        <dbReference type="SAM" id="Phobius"/>
    </source>
</evidence>
<comment type="caution">
    <text evidence="2">The sequence shown here is derived from an EMBL/GenBank/DDBJ whole genome shotgun (WGS) entry which is preliminary data.</text>
</comment>
<dbReference type="OrthoDB" id="1494423at2"/>
<keyword evidence="3" id="KW-1185">Reference proteome</keyword>
<keyword evidence="1" id="KW-1133">Transmembrane helix</keyword>
<dbReference type="EMBL" id="PDEQ01000006">
    <property type="protein sequence ID" value="PEN12829.1"/>
    <property type="molecule type" value="Genomic_DNA"/>
</dbReference>
<evidence type="ECO:0000313" key="2">
    <source>
        <dbReference type="EMBL" id="PEN12829.1"/>
    </source>
</evidence>
<gene>
    <name evidence="2" type="ORF">CRI94_12555</name>
</gene>
<sequence>MSNSELRRLASFLTVIVFITGVPLSTYAQGVAGSGSTPTDANIQTYARPGEATMIVNVWGEANRPGIWRVERDVDLVEFLSVVQVPGIGLDQIGQRSTPYVVIYRSVGGERKQIYREKIEDILEEGSSYPDLQNNDILAIEVKRRRTIGLRMISTLIGTASSLTLLVLRLSR</sequence>
<dbReference type="AlphaFoldDB" id="A0A2A8CVP9"/>
<proteinExistence type="predicted"/>